<sequence length="182" mass="19064">MTPPPEPQPDLLALLRSVRATRWFTDDAVTEAEIAAIVEAARWTGSARNRQPWRLLIATDAAVRARLGGLGAYAGHLAAAPVVVALAVDRDLGGADASFDEGRLCQTIVLAAHALGLGSCPATIFPEDNVRAAADLLGVGPPWRVEHAIALGRPAPRPPRVTAVPTGRRAADEFAGPPRPTP</sequence>
<dbReference type="PANTHER" id="PTHR43673">
    <property type="entry name" value="NAD(P)H NITROREDUCTASE YDGI-RELATED"/>
    <property type="match status" value="1"/>
</dbReference>
<feature type="domain" description="Nitroreductase" evidence="4">
    <location>
        <begin position="19"/>
        <end position="68"/>
    </location>
</feature>
<keyword evidence="2" id="KW-0560">Oxidoreductase</keyword>
<protein>
    <submittedName>
        <fullName evidence="5">Nitroreductase</fullName>
    </submittedName>
</protein>
<feature type="region of interest" description="Disordered" evidence="3">
    <location>
        <begin position="154"/>
        <end position="182"/>
    </location>
</feature>
<name>A0A2P8DGX8_9ACTN</name>
<evidence type="ECO:0000313" key="5">
    <source>
        <dbReference type="EMBL" id="PSK96461.1"/>
    </source>
</evidence>
<comment type="similarity">
    <text evidence="1">Belongs to the nitroreductase family.</text>
</comment>
<keyword evidence="6" id="KW-1185">Reference proteome</keyword>
<dbReference type="EMBL" id="PYGA01000011">
    <property type="protein sequence ID" value="PSK96461.1"/>
    <property type="molecule type" value="Genomic_DNA"/>
</dbReference>
<organism evidence="5 6">
    <name type="scientific">Murinocardiopsis flavida</name>
    <dbReference type="NCBI Taxonomy" id="645275"/>
    <lineage>
        <taxon>Bacteria</taxon>
        <taxon>Bacillati</taxon>
        <taxon>Actinomycetota</taxon>
        <taxon>Actinomycetes</taxon>
        <taxon>Streptosporangiales</taxon>
        <taxon>Nocardiopsidaceae</taxon>
        <taxon>Murinocardiopsis</taxon>
    </lineage>
</organism>
<feature type="domain" description="Nitroreductase" evidence="4">
    <location>
        <begin position="74"/>
        <end position="153"/>
    </location>
</feature>
<evidence type="ECO:0000256" key="3">
    <source>
        <dbReference type="SAM" id="MobiDB-lite"/>
    </source>
</evidence>
<evidence type="ECO:0000313" key="6">
    <source>
        <dbReference type="Proteomes" id="UP000240542"/>
    </source>
</evidence>
<dbReference type="PANTHER" id="PTHR43673:SF10">
    <property type="entry name" value="NADH DEHYDROGENASE_NAD(P)H NITROREDUCTASE XCC3605-RELATED"/>
    <property type="match status" value="1"/>
</dbReference>
<accession>A0A2P8DGX8</accession>
<comment type="caution">
    <text evidence="5">The sequence shown here is derived from an EMBL/GenBank/DDBJ whole genome shotgun (WGS) entry which is preliminary data.</text>
</comment>
<dbReference type="Proteomes" id="UP000240542">
    <property type="component" value="Unassembled WGS sequence"/>
</dbReference>
<gene>
    <name evidence="5" type="ORF">CLV63_11156</name>
</gene>
<dbReference type="RefSeq" id="WP_106583853.1">
    <property type="nucleotide sequence ID" value="NZ_PYGA01000011.1"/>
</dbReference>
<dbReference type="InterPro" id="IPR029479">
    <property type="entry name" value="Nitroreductase"/>
</dbReference>
<dbReference type="Pfam" id="PF00881">
    <property type="entry name" value="Nitroreductase"/>
    <property type="match status" value="2"/>
</dbReference>
<dbReference type="CDD" id="cd02062">
    <property type="entry name" value="Nitro_FMN_reductase"/>
    <property type="match status" value="1"/>
</dbReference>
<dbReference type="InterPro" id="IPR000415">
    <property type="entry name" value="Nitroreductase-like"/>
</dbReference>
<dbReference type="SUPFAM" id="SSF55469">
    <property type="entry name" value="FMN-dependent nitroreductase-like"/>
    <property type="match status" value="1"/>
</dbReference>
<dbReference type="GO" id="GO:0016491">
    <property type="term" value="F:oxidoreductase activity"/>
    <property type="evidence" value="ECO:0007669"/>
    <property type="project" value="UniProtKB-KW"/>
</dbReference>
<dbReference type="Gene3D" id="3.40.109.10">
    <property type="entry name" value="NADH Oxidase"/>
    <property type="match status" value="1"/>
</dbReference>
<evidence type="ECO:0000256" key="1">
    <source>
        <dbReference type="ARBA" id="ARBA00007118"/>
    </source>
</evidence>
<reference evidence="5 6" key="1">
    <citation type="submission" date="2018-03" db="EMBL/GenBank/DDBJ databases">
        <title>Genomic Encyclopedia of Archaeal and Bacterial Type Strains, Phase II (KMG-II): from individual species to whole genera.</title>
        <authorList>
            <person name="Goeker M."/>
        </authorList>
    </citation>
    <scope>NUCLEOTIDE SEQUENCE [LARGE SCALE GENOMIC DNA]</scope>
    <source>
        <strain evidence="5 6">DSM 45312</strain>
    </source>
</reference>
<proteinExistence type="inferred from homology"/>
<evidence type="ECO:0000259" key="4">
    <source>
        <dbReference type="Pfam" id="PF00881"/>
    </source>
</evidence>
<dbReference type="AlphaFoldDB" id="A0A2P8DGX8"/>
<evidence type="ECO:0000256" key="2">
    <source>
        <dbReference type="ARBA" id="ARBA00023002"/>
    </source>
</evidence>
<dbReference type="OrthoDB" id="9802510at2"/>